<keyword evidence="3" id="KW-1185">Reference proteome</keyword>
<evidence type="ECO:0000256" key="1">
    <source>
        <dbReference type="SAM" id="SignalP"/>
    </source>
</evidence>
<evidence type="ECO:0000313" key="3">
    <source>
        <dbReference type="Proteomes" id="UP000489600"/>
    </source>
</evidence>
<proteinExistence type="predicted"/>
<feature type="signal peptide" evidence="1">
    <location>
        <begin position="1"/>
        <end position="26"/>
    </location>
</feature>
<evidence type="ECO:0008006" key="4">
    <source>
        <dbReference type="Google" id="ProtNLM"/>
    </source>
</evidence>
<gene>
    <name evidence="2" type="ORF">ANE_LOCUS15215</name>
</gene>
<protein>
    <recommendedName>
        <fullName evidence="4">Plant thionin family protein</fullName>
    </recommendedName>
</protein>
<evidence type="ECO:0000313" key="2">
    <source>
        <dbReference type="EMBL" id="VVB04771.1"/>
    </source>
</evidence>
<comment type="caution">
    <text evidence="2">The sequence shown here is derived from an EMBL/GenBank/DDBJ whole genome shotgun (WGS) entry which is preliminary data.</text>
</comment>
<dbReference type="Proteomes" id="UP000489600">
    <property type="component" value="Unassembled WGS sequence"/>
</dbReference>
<reference evidence="2" key="1">
    <citation type="submission" date="2019-07" db="EMBL/GenBank/DDBJ databases">
        <authorList>
            <person name="Dittberner H."/>
        </authorList>
    </citation>
    <scope>NUCLEOTIDE SEQUENCE [LARGE SCALE GENOMIC DNA]</scope>
</reference>
<feature type="chain" id="PRO_5022134591" description="Plant thionin family protein" evidence="1">
    <location>
        <begin position="27"/>
        <end position="67"/>
    </location>
</feature>
<dbReference type="EMBL" id="CABITT030000005">
    <property type="protein sequence ID" value="VVB04771.1"/>
    <property type="molecule type" value="Genomic_DNA"/>
</dbReference>
<organism evidence="2 3">
    <name type="scientific">Arabis nemorensis</name>
    <dbReference type="NCBI Taxonomy" id="586526"/>
    <lineage>
        <taxon>Eukaryota</taxon>
        <taxon>Viridiplantae</taxon>
        <taxon>Streptophyta</taxon>
        <taxon>Embryophyta</taxon>
        <taxon>Tracheophyta</taxon>
        <taxon>Spermatophyta</taxon>
        <taxon>Magnoliopsida</taxon>
        <taxon>eudicotyledons</taxon>
        <taxon>Gunneridae</taxon>
        <taxon>Pentapetalae</taxon>
        <taxon>rosids</taxon>
        <taxon>malvids</taxon>
        <taxon>Brassicales</taxon>
        <taxon>Brassicaceae</taxon>
        <taxon>Arabideae</taxon>
        <taxon>Arabis</taxon>
    </lineage>
</organism>
<sequence length="67" mass="7674">MGMKKCIVLMMMVAIVMTAMEDKVEGLSCMDICMFKCGLILLPEHDCLKRCKRECHIQSRFSSQSLQ</sequence>
<dbReference type="AlphaFoldDB" id="A0A565BTR9"/>
<keyword evidence="1" id="KW-0732">Signal</keyword>
<accession>A0A565BTR9</accession>
<dbReference type="OrthoDB" id="1092539at2759"/>
<name>A0A565BTR9_9BRAS</name>